<sequence length="537" mass="61165">MDGVMVGLWGIYRTHKHSSLTEQKEAIHQPLENYDHLYRDLHVLNIKEQVRAAPGRSDIRQYSTKGQGSNRERGFTTCLKPNSRPVVSYPTLKVGILSWLLNKFSSLVSLRLDAPEPGPHHVSAIPTIGTIIITLLSCHFPRVSIPRHGKPAASLMPHEMRHEVKEAKRTRPHVRKQLFLTPVNKFTVKPAAPSVHFDRIKSCLEEYTAPRHKIKTKAASMEDLTPTKRIKREKTVQDITGRPAARVAVSGSVEQRAGARVARFMLLAAWRRRRHEIRFMRKTLEFQVSCSERLRLQVSALKSLLESDTAKVRLAMRELDRLKKMLRDKEEEKALLEKEKVALEKDVSAAEDRASEMSIGWRNSRNELENTRAAAHRLEQQLKKEQDKVDKLEGELSQHKVIVRSCQAQAAALRRRLDERGELLQQTEQRLAEETEAREQCLSECSSLRELVSRRSAEARARAEQAAALQADLQHVRDQLEAWPASLTRYNFYDYLTTARLVNGQDYMEQVPPKLEQSTAGGSRIITTTSTESAIGT</sequence>
<dbReference type="InParanoid" id="A0A212EWY0"/>
<comment type="caution">
    <text evidence="3">The sequence shown here is derived from an EMBL/GenBank/DDBJ whole genome shotgun (WGS) entry which is preliminary data.</text>
</comment>
<dbReference type="Proteomes" id="UP000007151">
    <property type="component" value="Unassembled WGS sequence"/>
</dbReference>
<gene>
    <name evidence="3" type="ORF">KGM_202846</name>
</gene>
<keyword evidence="4" id="KW-1185">Reference proteome</keyword>
<reference evidence="3 4" key="1">
    <citation type="journal article" date="2011" name="Cell">
        <title>The monarch butterfly genome yields insights into long-distance migration.</title>
        <authorList>
            <person name="Zhan S."/>
            <person name="Merlin C."/>
            <person name="Boore J.L."/>
            <person name="Reppert S.M."/>
        </authorList>
    </citation>
    <scope>NUCLEOTIDE SEQUENCE [LARGE SCALE GENOMIC DNA]</scope>
    <source>
        <strain evidence="3">F-2</strain>
    </source>
</reference>
<evidence type="ECO:0000256" key="2">
    <source>
        <dbReference type="SAM" id="MobiDB-lite"/>
    </source>
</evidence>
<feature type="coiled-coil region" evidence="1">
    <location>
        <begin position="305"/>
        <end position="444"/>
    </location>
</feature>
<proteinExistence type="predicted"/>
<dbReference type="AlphaFoldDB" id="A0A212EWY0"/>
<evidence type="ECO:0000256" key="1">
    <source>
        <dbReference type="SAM" id="Coils"/>
    </source>
</evidence>
<keyword evidence="1" id="KW-0175">Coiled coil</keyword>
<evidence type="ECO:0000313" key="4">
    <source>
        <dbReference type="Proteomes" id="UP000007151"/>
    </source>
</evidence>
<dbReference type="EMBL" id="AGBW02011856">
    <property type="protein sequence ID" value="OWR46018.1"/>
    <property type="molecule type" value="Genomic_DNA"/>
</dbReference>
<protein>
    <submittedName>
        <fullName evidence="3">Uncharacterized protein</fullName>
    </submittedName>
</protein>
<organism evidence="3 4">
    <name type="scientific">Danaus plexippus plexippus</name>
    <dbReference type="NCBI Taxonomy" id="278856"/>
    <lineage>
        <taxon>Eukaryota</taxon>
        <taxon>Metazoa</taxon>
        <taxon>Ecdysozoa</taxon>
        <taxon>Arthropoda</taxon>
        <taxon>Hexapoda</taxon>
        <taxon>Insecta</taxon>
        <taxon>Pterygota</taxon>
        <taxon>Neoptera</taxon>
        <taxon>Endopterygota</taxon>
        <taxon>Lepidoptera</taxon>
        <taxon>Glossata</taxon>
        <taxon>Ditrysia</taxon>
        <taxon>Papilionoidea</taxon>
        <taxon>Nymphalidae</taxon>
        <taxon>Danainae</taxon>
        <taxon>Danaini</taxon>
        <taxon>Danaina</taxon>
        <taxon>Danaus</taxon>
        <taxon>Danaus</taxon>
    </lineage>
</organism>
<evidence type="ECO:0000313" key="3">
    <source>
        <dbReference type="EMBL" id="OWR46018.1"/>
    </source>
</evidence>
<feature type="compositionally biased region" description="Polar residues" evidence="2">
    <location>
        <begin position="60"/>
        <end position="69"/>
    </location>
</feature>
<dbReference type="KEGG" id="dpl:KGM_202846"/>
<name>A0A212EWY0_DANPL</name>
<accession>A0A212EWY0</accession>
<feature type="region of interest" description="Disordered" evidence="2">
    <location>
        <begin position="55"/>
        <end position="74"/>
    </location>
</feature>